<dbReference type="Proteomes" id="UP001266305">
    <property type="component" value="Unassembled WGS sequence"/>
</dbReference>
<dbReference type="EMBL" id="JASSZA010000005">
    <property type="protein sequence ID" value="KAK2111259.1"/>
    <property type="molecule type" value="Genomic_DNA"/>
</dbReference>
<sequence length="64" mass="6960">MVRPSPVKVPRMVPDLSLSAHETARISSGDGSSLLAPGSPQPLRYLPVFPTDLYPTQYPAPRFP</sequence>
<proteinExistence type="predicted"/>
<evidence type="ECO:0000313" key="2">
    <source>
        <dbReference type="Proteomes" id="UP001266305"/>
    </source>
</evidence>
<reference evidence="1 2" key="1">
    <citation type="submission" date="2023-05" db="EMBL/GenBank/DDBJ databases">
        <title>B98-5 Cell Line De Novo Hybrid Assembly: An Optical Mapping Approach.</title>
        <authorList>
            <person name="Kananen K."/>
            <person name="Auerbach J.A."/>
            <person name="Kautto E."/>
            <person name="Blachly J.S."/>
        </authorList>
    </citation>
    <scope>NUCLEOTIDE SEQUENCE [LARGE SCALE GENOMIC DNA]</scope>
    <source>
        <strain evidence="1">B95-8</strain>
        <tissue evidence="1">Cell line</tissue>
    </source>
</reference>
<organism evidence="1 2">
    <name type="scientific">Saguinus oedipus</name>
    <name type="common">Cotton-top tamarin</name>
    <name type="synonym">Oedipomidas oedipus</name>
    <dbReference type="NCBI Taxonomy" id="9490"/>
    <lineage>
        <taxon>Eukaryota</taxon>
        <taxon>Metazoa</taxon>
        <taxon>Chordata</taxon>
        <taxon>Craniata</taxon>
        <taxon>Vertebrata</taxon>
        <taxon>Euteleostomi</taxon>
        <taxon>Mammalia</taxon>
        <taxon>Eutheria</taxon>
        <taxon>Euarchontoglires</taxon>
        <taxon>Primates</taxon>
        <taxon>Haplorrhini</taxon>
        <taxon>Platyrrhini</taxon>
        <taxon>Cebidae</taxon>
        <taxon>Callitrichinae</taxon>
        <taxon>Saguinus</taxon>
    </lineage>
</organism>
<keyword evidence="2" id="KW-1185">Reference proteome</keyword>
<accession>A0ABQ9VPF7</accession>
<name>A0ABQ9VPF7_SAGOE</name>
<comment type="caution">
    <text evidence="1">The sequence shown here is derived from an EMBL/GenBank/DDBJ whole genome shotgun (WGS) entry which is preliminary data.</text>
</comment>
<gene>
    <name evidence="1" type="ORF">P7K49_011005</name>
</gene>
<evidence type="ECO:0000313" key="1">
    <source>
        <dbReference type="EMBL" id="KAK2111259.1"/>
    </source>
</evidence>
<protein>
    <submittedName>
        <fullName evidence="1">Uncharacterized protein</fullName>
    </submittedName>
</protein>